<protein>
    <recommendedName>
        <fullName evidence="2">DUF5689 domain-containing protein</fullName>
    </recommendedName>
</protein>
<dbReference type="STRING" id="913024.SAMN05421741_10688"/>
<dbReference type="Pfam" id="PF18942">
    <property type="entry name" value="DUF5689"/>
    <property type="match status" value="1"/>
</dbReference>
<evidence type="ECO:0000313" key="3">
    <source>
        <dbReference type="EMBL" id="SFN50022.1"/>
    </source>
</evidence>
<dbReference type="EMBL" id="FOVI01000006">
    <property type="protein sequence ID" value="SFN50022.1"/>
    <property type="molecule type" value="Genomic_DNA"/>
</dbReference>
<gene>
    <name evidence="3" type="ORF">SAMN05421741_10688</name>
</gene>
<feature type="signal peptide" evidence="1">
    <location>
        <begin position="1"/>
        <end position="25"/>
    </location>
</feature>
<dbReference type="OrthoDB" id="1492759at2"/>
<sequence length="459" mass="50087">MKALKYTFAALALVATLVTTSCANSDDVSTPEIKYHNATATITLEELYAKANTTVQQYTEEDILEAYVSSSDEGGTFYKSVSLQNLEGTKGFSISVDMYNISNDIAPGRKVYIYLKDMYFSIVHGSLVLGDLYQETSVGRMRPQDFYKKVFASADVVPETQLMKTITLADLKNDNYINTLVEIDKVQFADNAVDKTYYDPSNVLGGATNHNIVDPTGTMIFRTSEFAKFASRVVPKNSGKIRGVLTKFNSDYQFMARTFNDIQLTEDRIGVDPGEGEEPTAPTNLLFTTADFENWANFTASLNSFGLKPYAVQGMGTGALGTNSMHLNGTPTANDYVFTVLASAKGNIPATPTKITFWVKGTSAKSLSINVYRGTSGYDVFNVSNLNSLAITLNKAVLNDSGNGTNNYTGTIDTSNKWVKVTLNIADVDINKSTTGDLFALKVGSNAAYNLHIDNIEIQ</sequence>
<evidence type="ECO:0000256" key="1">
    <source>
        <dbReference type="SAM" id="SignalP"/>
    </source>
</evidence>
<accession>A0A1I4ZID3</accession>
<feature type="domain" description="DUF5689" evidence="2">
    <location>
        <begin position="40"/>
        <end position="262"/>
    </location>
</feature>
<organism evidence="3 4">
    <name type="scientific">Paenimyroides ummariense</name>
    <dbReference type="NCBI Taxonomy" id="913024"/>
    <lineage>
        <taxon>Bacteria</taxon>
        <taxon>Pseudomonadati</taxon>
        <taxon>Bacteroidota</taxon>
        <taxon>Flavobacteriia</taxon>
        <taxon>Flavobacteriales</taxon>
        <taxon>Flavobacteriaceae</taxon>
        <taxon>Paenimyroides</taxon>
    </lineage>
</organism>
<evidence type="ECO:0000313" key="4">
    <source>
        <dbReference type="Proteomes" id="UP000199036"/>
    </source>
</evidence>
<keyword evidence="1" id="KW-0732">Signal</keyword>
<reference evidence="4" key="1">
    <citation type="submission" date="2016-10" db="EMBL/GenBank/DDBJ databases">
        <authorList>
            <person name="Varghese N."/>
            <person name="Submissions S."/>
        </authorList>
    </citation>
    <scope>NUCLEOTIDE SEQUENCE [LARGE SCALE GENOMIC DNA]</scope>
    <source>
        <strain evidence="4">DS-12</strain>
    </source>
</reference>
<dbReference type="AlphaFoldDB" id="A0A1I4ZID3"/>
<dbReference type="RefSeq" id="WP_091520835.1">
    <property type="nucleotide sequence ID" value="NZ_FOVI01000006.1"/>
</dbReference>
<feature type="chain" id="PRO_5011659146" description="DUF5689 domain-containing protein" evidence="1">
    <location>
        <begin position="26"/>
        <end position="459"/>
    </location>
</feature>
<dbReference type="InterPro" id="IPR043744">
    <property type="entry name" value="DUF5689"/>
</dbReference>
<name>A0A1I4ZID3_9FLAO</name>
<dbReference type="Proteomes" id="UP000199036">
    <property type="component" value="Unassembled WGS sequence"/>
</dbReference>
<keyword evidence="4" id="KW-1185">Reference proteome</keyword>
<proteinExistence type="predicted"/>
<evidence type="ECO:0000259" key="2">
    <source>
        <dbReference type="Pfam" id="PF18942"/>
    </source>
</evidence>
<dbReference type="PROSITE" id="PS51257">
    <property type="entry name" value="PROKAR_LIPOPROTEIN"/>
    <property type="match status" value="1"/>
</dbReference>